<keyword evidence="2" id="KW-1185">Reference proteome</keyword>
<comment type="similarity">
    <text evidence="1">Belongs to the RCAN family.</text>
</comment>
<dbReference type="FunFam" id="3.30.70.330:FF:000092">
    <property type="entry name" value="Calcipressin-2 isoform 2"/>
    <property type="match status" value="1"/>
</dbReference>
<dbReference type="AlphaFoldDB" id="A0A6J1S5X3"/>
<dbReference type="GeneID" id="113203887"/>
<reference evidence="3 4" key="1">
    <citation type="submission" date="2025-04" db="UniProtKB">
        <authorList>
            <consortium name="RefSeq"/>
        </authorList>
    </citation>
    <scope>IDENTIFICATION</scope>
    <source>
        <tissue evidence="3 4">Whole organism</tissue>
    </source>
</reference>
<organism evidence="2 4">
    <name type="scientific">Frankliniella occidentalis</name>
    <name type="common">Western flower thrips</name>
    <name type="synonym">Euthrips occidentalis</name>
    <dbReference type="NCBI Taxonomy" id="133901"/>
    <lineage>
        <taxon>Eukaryota</taxon>
        <taxon>Metazoa</taxon>
        <taxon>Ecdysozoa</taxon>
        <taxon>Arthropoda</taxon>
        <taxon>Hexapoda</taxon>
        <taxon>Insecta</taxon>
        <taxon>Pterygota</taxon>
        <taxon>Neoptera</taxon>
        <taxon>Paraneoptera</taxon>
        <taxon>Thysanoptera</taxon>
        <taxon>Terebrantia</taxon>
        <taxon>Thripoidea</taxon>
        <taxon>Thripidae</taxon>
        <taxon>Frankliniella</taxon>
    </lineage>
</organism>
<accession>A0A6J1S5X3</accession>
<evidence type="ECO:0000313" key="5">
    <source>
        <dbReference type="RefSeq" id="XP_052124371.1"/>
    </source>
</evidence>
<gene>
    <name evidence="3 4 5" type="primary">LOC113203887</name>
</gene>
<dbReference type="Gene3D" id="3.30.70.330">
    <property type="match status" value="1"/>
</dbReference>
<dbReference type="RefSeq" id="XP_026274605.1">
    <property type="nucleotide sequence ID" value="XM_026418820.2"/>
</dbReference>
<dbReference type="InterPro" id="IPR035979">
    <property type="entry name" value="RBD_domain_sf"/>
</dbReference>
<dbReference type="PANTHER" id="PTHR10300">
    <property type="entry name" value="CALCIPRESSIN"/>
    <property type="match status" value="1"/>
</dbReference>
<proteinExistence type="inferred from homology"/>
<dbReference type="GO" id="GO:0008597">
    <property type="term" value="F:calcium-dependent protein serine/threonine phosphatase regulator activity"/>
    <property type="evidence" value="ECO:0007669"/>
    <property type="project" value="TreeGrafter"/>
</dbReference>
<dbReference type="SUPFAM" id="SSF54928">
    <property type="entry name" value="RNA-binding domain, RBD"/>
    <property type="match status" value="1"/>
</dbReference>
<dbReference type="CDD" id="cd12434">
    <property type="entry name" value="RRM_RCAN_like"/>
    <property type="match status" value="1"/>
</dbReference>
<evidence type="ECO:0000313" key="2">
    <source>
        <dbReference type="Proteomes" id="UP000504606"/>
    </source>
</evidence>
<dbReference type="GO" id="GO:0007617">
    <property type="term" value="P:mating behavior"/>
    <property type="evidence" value="ECO:0007669"/>
    <property type="project" value="UniProtKB-ARBA"/>
</dbReference>
<dbReference type="RefSeq" id="XP_026274604.1">
    <property type="nucleotide sequence ID" value="XM_026418819.2"/>
</dbReference>
<sequence>MEENGIGVSMEVGTEHDRDELIEGQIINSSDGLPNIHPNFSELELHPVPSAEKPNGRSLDELIHDEDLPTSLIVTNLGSSVFENEEQRRQLEEMFRAFGEPATFQFFRSFKRLRVNYGCPASAAKARIQLHQTQFGGRIINCYFAQTVSPVDIEDQRLQLPPLTKQFLISPPASPPVGWEPHSEAEPLVNYDLLAAISRLTPGDSYQLHAPSDQHPGIVVHVCEEESHYKPEKSSRIPQTRCPEFN</sequence>
<evidence type="ECO:0000313" key="4">
    <source>
        <dbReference type="RefSeq" id="XP_026274605.1"/>
    </source>
</evidence>
<dbReference type="RefSeq" id="XP_052124371.1">
    <property type="nucleotide sequence ID" value="XM_052268411.1"/>
</dbReference>
<dbReference type="InterPro" id="IPR006931">
    <property type="entry name" value="Calcipressin"/>
</dbReference>
<name>A0A6J1S5X3_FRAOC</name>
<dbReference type="GO" id="GO:0019722">
    <property type="term" value="P:calcium-mediated signaling"/>
    <property type="evidence" value="ECO:0007669"/>
    <property type="project" value="InterPro"/>
</dbReference>
<dbReference type="GO" id="GO:0005634">
    <property type="term" value="C:nucleus"/>
    <property type="evidence" value="ECO:0007669"/>
    <property type="project" value="TreeGrafter"/>
</dbReference>
<dbReference type="InterPro" id="IPR012677">
    <property type="entry name" value="Nucleotide-bd_a/b_plait_sf"/>
</dbReference>
<dbReference type="Proteomes" id="UP000504606">
    <property type="component" value="Unplaced"/>
</dbReference>
<protein>
    <submittedName>
        <fullName evidence="3 4">Calcipressin-2</fullName>
    </submittedName>
</protein>
<dbReference type="KEGG" id="foc:113203887"/>
<dbReference type="GO" id="GO:0003676">
    <property type="term" value="F:nucleic acid binding"/>
    <property type="evidence" value="ECO:0007669"/>
    <property type="project" value="InterPro"/>
</dbReference>
<dbReference type="PANTHER" id="PTHR10300:SF14">
    <property type="entry name" value="PROTEIN SARAH"/>
    <property type="match status" value="1"/>
</dbReference>
<dbReference type="CTD" id="47384"/>
<dbReference type="Pfam" id="PF04847">
    <property type="entry name" value="Calcipressin"/>
    <property type="match status" value="1"/>
</dbReference>
<evidence type="ECO:0000256" key="1">
    <source>
        <dbReference type="ARBA" id="ARBA00008209"/>
    </source>
</evidence>
<dbReference type="OrthoDB" id="17212at2759"/>
<evidence type="ECO:0000313" key="3">
    <source>
        <dbReference type="RefSeq" id="XP_026274604.1"/>
    </source>
</evidence>
<dbReference type="GO" id="GO:0005737">
    <property type="term" value="C:cytoplasm"/>
    <property type="evidence" value="ECO:0007669"/>
    <property type="project" value="TreeGrafter"/>
</dbReference>